<evidence type="ECO:0000256" key="2">
    <source>
        <dbReference type="SAM" id="Phobius"/>
    </source>
</evidence>
<dbReference type="RefSeq" id="WP_200275043.1">
    <property type="nucleotide sequence ID" value="NZ_CP066802.1"/>
</dbReference>
<gene>
    <name evidence="3" type="ORF">JG540_07500</name>
</gene>
<keyword evidence="4" id="KW-1185">Reference proteome</keyword>
<keyword evidence="2" id="KW-0812">Transmembrane</keyword>
<proteinExistence type="predicted"/>
<protein>
    <submittedName>
        <fullName evidence="3">Uncharacterized protein</fullName>
    </submittedName>
</protein>
<evidence type="ECO:0000313" key="4">
    <source>
        <dbReference type="Proteomes" id="UP000595895"/>
    </source>
</evidence>
<name>A0A7T7S152_9ACTO</name>
<feature type="region of interest" description="Disordered" evidence="1">
    <location>
        <begin position="346"/>
        <end position="372"/>
    </location>
</feature>
<feature type="transmembrane region" description="Helical" evidence="2">
    <location>
        <begin position="190"/>
        <end position="213"/>
    </location>
</feature>
<dbReference type="KEGG" id="awe:JG540_07500"/>
<keyword evidence="2" id="KW-0472">Membrane</keyword>
<accession>A0A7T7S152</accession>
<keyword evidence="2" id="KW-1133">Transmembrane helix</keyword>
<evidence type="ECO:0000256" key="1">
    <source>
        <dbReference type="SAM" id="MobiDB-lite"/>
    </source>
</evidence>
<organism evidence="3 4">
    <name type="scientific">Actinomyces weissii</name>
    <dbReference type="NCBI Taxonomy" id="675090"/>
    <lineage>
        <taxon>Bacteria</taxon>
        <taxon>Bacillati</taxon>
        <taxon>Actinomycetota</taxon>
        <taxon>Actinomycetes</taxon>
        <taxon>Actinomycetales</taxon>
        <taxon>Actinomycetaceae</taxon>
        <taxon>Actinomyces</taxon>
    </lineage>
</organism>
<dbReference type="EMBL" id="CP066802">
    <property type="protein sequence ID" value="QQM66898.1"/>
    <property type="molecule type" value="Genomic_DNA"/>
</dbReference>
<sequence>MRRRILSEILALAGLVVVILAVCSATIWRPSSTAVATLTSTPSSAYVVTRPGVLGVADPEVTITATATDASSPVTIAVARSADVQSWLANDPHEAVTNLDGWDKLVSQPVRTTCDLPGQEAGGGECTELVATGANPATSDLWLRTASGTGSVTLSVNAAEADLVALVATDGTSPAPSLSLSWPRTVSTPWLIPGLVLGGLLLLVGVFGFVLDLQLRSQEEARRARAAERAAHLATADAVSTAAIPQVAGQAGTPTRRQQRTHERAGLLEPETTPAEETPDVLRVPPVPVPTAEQVPTASFEPTSEQMREHVGASMGTAVIPGLAEEVVAAHRAKRMVPEGPAFEVATETGSDRVQTETDGPFGAAGSPADYDGQEEQEALVVPPVIEPMLSAGSADLTDTTRIPVVREPEPAAEPAPGTASETVGDTWPRPFRKWQAPDQEEPADRPGDLPAGRPANHHEENA</sequence>
<feature type="region of interest" description="Disordered" evidence="1">
    <location>
        <begin position="247"/>
        <end position="288"/>
    </location>
</feature>
<dbReference type="Proteomes" id="UP000595895">
    <property type="component" value="Chromosome"/>
</dbReference>
<feature type="region of interest" description="Disordered" evidence="1">
    <location>
        <begin position="408"/>
        <end position="463"/>
    </location>
</feature>
<dbReference type="AlphaFoldDB" id="A0A7T7S152"/>
<reference evidence="3 4" key="1">
    <citation type="submission" date="2020-12" db="EMBL/GenBank/DDBJ databases">
        <authorList>
            <person name="Zhou J."/>
        </authorList>
    </citation>
    <scope>NUCLEOTIDE SEQUENCE [LARGE SCALE GENOMIC DNA]</scope>
    <source>
        <strain evidence="3 4">CCUG 61299</strain>
    </source>
</reference>
<evidence type="ECO:0000313" key="3">
    <source>
        <dbReference type="EMBL" id="QQM66898.1"/>
    </source>
</evidence>